<dbReference type="RefSeq" id="WP_344064402.1">
    <property type="nucleotide sequence ID" value="NZ_BAAAPU010000009.1"/>
</dbReference>
<sequence length="128" mass="13601">MKRTRATEAYCTIEAMRRVFIFIGSVLFLIGLALGFVPMSSGEHGCGSFFVAAAPIAVPPPMPATVASTDDLAKYNADQELTYSMAALACSEARSSTLIFILPLGLLGFLILGSALVYRRPAARNPAI</sequence>
<protein>
    <recommendedName>
        <fullName evidence="4">Secreted protein with PEP-CTERM sorting signal</fullName>
    </recommendedName>
</protein>
<proteinExistence type="predicted"/>
<accession>A0ABN2SJB5</accession>
<keyword evidence="1" id="KW-0472">Membrane</keyword>
<name>A0ABN2SJB5_9MICO</name>
<gene>
    <name evidence="2" type="ORF">GCM10009817_30780</name>
</gene>
<evidence type="ECO:0000313" key="3">
    <source>
        <dbReference type="Proteomes" id="UP001500013"/>
    </source>
</evidence>
<evidence type="ECO:0000313" key="2">
    <source>
        <dbReference type="EMBL" id="GAA1987115.1"/>
    </source>
</evidence>
<feature type="transmembrane region" description="Helical" evidence="1">
    <location>
        <begin position="20"/>
        <end position="39"/>
    </location>
</feature>
<keyword evidence="1" id="KW-0812">Transmembrane</keyword>
<keyword evidence="3" id="KW-1185">Reference proteome</keyword>
<evidence type="ECO:0008006" key="4">
    <source>
        <dbReference type="Google" id="ProtNLM"/>
    </source>
</evidence>
<organism evidence="2 3">
    <name type="scientific">Terrabacter lapilli</name>
    <dbReference type="NCBI Taxonomy" id="436231"/>
    <lineage>
        <taxon>Bacteria</taxon>
        <taxon>Bacillati</taxon>
        <taxon>Actinomycetota</taxon>
        <taxon>Actinomycetes</taxon>
        <taxon>Micrococcales</taxon>
        <taxon>Intrasporangiaceae</taxon>
        <taxon>Terrabacter</taxon>
    </lineage>
</organism>
<reference evidence="2 3" key="1">
    <citation type="journal article" date="2019" name="Int. J. Syst. Evol. Microbiol.">
        <title>The Global Catalogue of Microorganisms (GCM) 10K type strain sequencing project: providing services to taxonomists for standard genome sequencing and annotation.</title>
        <authorList>
            <consortium name="The Broad Institute Genomics Platform"/>
            <consortium name="The Broad Institute Genome Sequencing Center for Infectious Disease"/>
            <person name="Wu L."/>
            <person name="Ma J."/>
        </authorList>
    </citation>
    <scope>NUCLEOTIDE SEQUENCE [LARGE SCALE GENOMIC DNA]</scope>
    <source>
        <strain evidence="2 3">JCM 15628</strain>
    </source>
</reference>
<feature type="transmembrane region" description="Helical" evidence="1">
    <location>
        <begin position="98"/>
        <end position="118"/>
    </location>
</feature>
<dbReference type="EMBL" id="BAAAPU010000009">
    <property type="protein sequence ID" value="GAA1987115.1"/>
    <property type="molecule type" value="Genomic_DNA"/>
</dbReference>
<keyword evidence="1" id="KW-1133">Transmembrane helix</keyword>
<comment type="caution">
    <text evidence="2">The sequence shown here is derived from an EMBL/GenBank/DDBJ whole genome shotgun (WGS) entry which is preliminary data.</text>
</comment>
<dbReference type="Proteomes" id="UP001500013">
    <property type="component" value="Unassembled WGS sequence"/>
</dbReference>
<evidence type="ECO:0000256" key="1">
    <source>
        <dbReference type="SAM" id="Phobius"/>
    </source>
</evidence>